<evidence type="ECO:0000313" key="3">
    <source>
        <dbReference type="EMBL" id="EPY29364.1"/>
    </source>
</evidence>
<dbReference type="EMBL" id="ATMH01009237">
    <property type="protein sequence ID" value="EPY19921.1"/>
    <property type="molecule type" value="Genomic_DNA"/>
</dbReference>
<name>S9V6X2_9TRYP</name>
<evidence type="ECO:0000313" key="4">
    <source>
        <dbReference type="EMBL" id="EPY33870.1"/>
    </source>
</evidence>
<dbReference type="Proteomes" id="UP000015354">
    <property type="component" value="Unassembled WGS sequence"/>
</dbReference>
<dbReference type="EMBL" id="ATMH01008625">
    <property type="protein sequence ID" value="EPY21273.1"/>
    <property type="molecule type" value="Genomic_DNA"/>
</dbReference>
<accession>S9V6X2</accession>
<dbReference type="SUPFAM" id="SSF48371">
    <property type="entry name" value="ARM repeat"/>
    <property type="match status" value="1"/>
</dbReference>
<dbReference type="PANTHER" id="PTHR15599:SF1">
    <property type="entry name" value="RADIAL SPOKE HEAD 14 HOMOLOG"/>
    <property type="match status" value="1"/>
</dbReference>
<dbReference type="AlphaFoldDB" id="S9V6X2"/>
<dbReference type="OrthoDB" id="409644at2759"/>
<reference evidence="5 6" key="1">
    <citation type="journal article" date="2013" name="PLoS ONE">
        <title>Predicting the Proteins of Angomonas deanei, Strigomonas culicis and Their Respective Endosymbionts Reveals New Aspects of the Trypanosomatidae Family.</title>
        <authorList>
            <person name="Motta M.C."/>
            <person name="Martins A.C."/>
            <person name="de Souza S.S."/>
            <person name="Catta-Preta C.M."/>
            <person name="Silva R."/>
            <person name="Klein C.C."/>
            <person name="de Almeida L.G."/>
            <person name="de Lima Cunha O."/>
            <person name="Ciapina L.P."/>
            <person name="Brocchi M."/>
            <person name="Colabardini A.C."/>
            <person name="de Araujo Lima B."/>
            <person name="Machado C.R."/>
            <person name="de Almeida Soares C.M."/>
            <person name="Probst C.M."/>
            <person name="de Menezes C.B."/>
            <person name="Thompson C.E."/>
            <person name="Bartholomeu D.C."/>
            <person name="Gradia D.F."/>
            <person name="Pavoni D.P."/>
            <person name="Grisard E.C."/>
            <person name="Fantinatti-Garboggini F."/>
            <person name="Marchini F.K."/>
            <person name="Rodrigues-Luiz G.F."/>
            <person name="Wagner G."/>
            <person name="Goldman G.H."/>
            <person name="Fietto J.L."/>
            <person name="Elias M.C."/>
            <person name="Goldman M.H."/>
            <person name="Sagot M.F."/>
            <person name="Pereira M."/>
            <person name="Stoco P.H."/>
            <person name="de Mendonca-Neto R.P."/>
            <person name="Teixeira S.M."/>
            <person name="Maciel T.E."/>
            <person name="de Oliveira Mendes T.A."/>
            <person name="Urmenyi T.P."/>
            <person name="de Souza W."/>
            <person name="Schenkman S."/>
            <person name="de Vasconcelos A.T."/>
        </authorList>
    </citation>
    <scope>NUCLEOTIDE SEQUENCE [LARGE SCALE GENOMIC DNA]</scope>
</reference>
<evidence type="ECO:0000313" key="5">
    <source>
        <dbReference type="EMBL" id="EPY36829.1"/>
    </source>
</evidence>
<proteinExistence type="predicted"/>
<sequence>MWQVIRRQQGLDLNESPYAACTPIQAYGAHQQTILLHETRANIPYIDPKIYTKAYGDFNFEKMHRWLEEADSNLRLQAINELIDVYVERREYGVQSLSYGYLPLLLSLLSSDKVSDMRERAGTALEILLRERAAQLALLELEAKGQKPLSVLLEALQDSFDGVVVITLRALISCHSAYNGFLITDKLVSLGAVGSYIELVKGQNTVVQAAACAALIAVLDLPDAVAPFLSLGGLQAATAALTTGDVTVVAQGAELISKATETTQARKEALACSSIATLAPYLPHDNLSVRVPVAAALAQITILEDARSQAVKDHLPATVLDLMQTEDERDVVVHVARLMTHLGEYPAGRAALKAGVPRLQDLLNLVEEDPAVAVALQTAIDTLSKK</sequence>
<keyword evidence="6" id="KW-1185">Reference proteome</keyword>
<dbReference type="EMBL" id="ATMH01004593">
    <property type="protein sequence ID" value="EPY29364.1"/>
    <property type="molecule type" value="Genomic_DNA"/>
</dbReference>
<evidence type="ECO:0000313" key="6">
    <source>
        <dbReference type="Proteomes" id="UP000015354"/>
    </source>
</evidence>
<dbReference type="EMBL" id="ATMH01001896">
    <property type="protein sequence ID" value="EPY33870.1"/>
    <property type="molecule type" value="Genomic_DNA"/>
</dbReference>
<dbReference type="InterPro" id="IPR042856">
    <property type="entry name" value="RSP14"/>
</dbReference>
<dbReference type="EMBL" id="ATMH01000386">
    <property type="protein sequence ID" value="EPY36829.1"/>
    <property type="molecule type" value="Genomic_DNA"/>
</dbReference>
<dbReference type="InterPro" id="IPR011989">
    <property type="entry name" value="ARM-like"/>
</dbReference>
<dbReference type="PANTHER" id="PTHR15599">
    <property type="entry name" value="RTDR1"/>
    <property type="match status" value="1"/>
</dbReference>
<organism evidence="5 6">
    <name type="scientific">Strigomonas culicis</name>
    <dbReference type="NCBI Taxonomy" id="28005"/>
    <lineage>
        <taxon>Eukaryota</taxon>
        <taxon>Discoba</taxon>
        <taxon>Euglenozoa</taxon>
        <taxon>Kinetoplastea</taxon>
        <taxon>Metakinetoplastina</taxon>
        <taxon>Trypanosomatida</taxon>
        <taxon>Trypanosomatidae</taxon>
        <taxon>Strigomonadinae</taxon>
        <taxon>Strigomonas</taxon>
    </lineage>
</organism>
<gene>
    <name evidence="5" type="ORF">STCU_00386</name>
    <name evidence="4" type="ORF">STCU_01896</name>
    <name evidence="3" type="ORF">STCU_04593</name>
    <name evidence="2" type="ORF">STCU_08625</name>
    <name evidence="1" type="ORF">STCU_09237</name>
</gene>
<evidence type="ECO:0000313" key="2">
    <source>
        <dbReference type="EMBL" id="EPY21273.1"/>
    </source>
</evidence>
<evidence type="ECO:0000313" key="1">
    <source>
        <dbReference type="EMBL" id="EPY19921.1"/>
    </source>
</evidence>
<comment type="caution">
    <text evidence="5">The sequence shown here is derived from an EMBL/GenBank/DDBJ whole genome shotgun (WGS) entry which is preliminary data.</text>
</comment>
<dbReference type="Gene3D" id="1.25.10.10">
    <property type="entry name" value="Leucine-rich Repeat Variant"/>
    <property type="match status" value="1"/>
</dbReference>
<protein>
    <submittedName>
        <fullName evidence="5">Uncharacterized protein</fullName>
    </submittedName>
</protein>
<reference evidence="5" key="2">
    <citation type="submission" date="2013-03" db="EMBL/GenBank/DDBJ databases">
        <authorList>
            <person name="Motta M.C.M."/>
            <person name="Martins A.C.A."/>
            <person name="Preta C.M.C.C."/>
            <person name="Silva R."/>
            <person name="de Souza S.S."/>
            <person name="Klein C.C."/>
            <person name="de Almeida L.G.P."/>
            <person name="Cunha O.L."/>
            <person name="Colabardini A.C."/>
            <person name="Lima B.A."/>
            <person name="Machado C.R."/>
            <person name="Soares C.M.A."/>
            <person name="de Menezes C.B.A."/>
            <person name="Bartolomeu D.C."/>
            <person name="Grisard E.C."/>
            <person name="Fantinatti-Garboggini F."/>
            <person name="Rodrigues-Luiz G.F."/>
            <person name="Wagner G."/>
            <person name="Goldman G.H."/>
            <person name="Fietto J.L.R."/>
            <person name="Ciapina L.P."/>
            <person name="Brocchi M."/>
            <person name="Elias M.C."/>
            <person name="Goldman M.H.S."/>
            <person name="Sagot M.-F."/>
            <person name="Pereira M."/>
            <person name="Stoco P.H."/>
            <person name="Teixeira S.M.R."/>
            <person name="de Mendonca-Neto R.P."/>
            <person name="Maciel T.E.F."/>
            <person name="Mendes T.A.O."/>
            <person name="Urmenyi T.P."/>
            <person name="Teixeira M.M.G."/>
            <person name="de Camargo E.F.P."/>
            <person name="de Sousa W."/>
            <person name="Schenkman S."/>
            <person name="de Vasconcelos A.T.R."/>
        </authorList>
    </citation>
    <scope>NUCLEOTIDE SEQUENCE</scope>
</reference>
<dbReference type="InterPro" id="IPR016024">
    <property type="entry name" value="ARM-type_fold"/>
</dbReference>